<dbReference type="Pfam" id="PF00239">
    <property type="entry name" value="Resolvase"/>
    <property type="match status" value="1"/>
</dbReference>
<evidence type="ECO:0000256" key="1">
    <source>
        <dbReference type="ARBA" id="ARBA00023125"/>
    </source>
</evidence>
<dbReference type="GO" id="GO:0000150">
    <property type="term" value="F:DNA strand exchange activity"/>
    <property type="evidence" value="ECO:0007669"/>
    <property type="project" value="InterPro"/>
</dbReference>
<dbReference type="EMBL" id="PHFD01000346">
    <property type="protein sequence ID" value="PKH45362.1"/>
    <property type="molecule type" value="Genomic_DNA"/>
</dbReference>
<dbReference type="CDD" id="cd03768">
    <property type="entry name" value="SR_ResInv"/>
    <property type="match status" value="1"/>
</dbReference>
<evidence type="ECO:0000313" key="5">
    <source>
        <dbReference type="Proteomes" id="UP000233649"/>
    </source>
</evidence>
<evidence type="ECO:0000256" key="2">
    <source>
        <dbReference type="ARBA" id="ARBA00023172"/>
    </source>
</evidence>
<name>A0A2J1DTA2_9CHLR</name>
<dbReference type="PROSITE" id="PS51736">
    <property type="entry name" value="RECOMBINASES_3"/>
    <property type="match status" value="1"/>
</dbReference>
<dbReference type="PANTHER" id="PTHR30461:SF2">
    <property type="entry name" value="SERINE RECOMBINASE PINE-RELATED"/>
    <property type="match status" value="1"/>
</dbReference>
<keyword evidence="1" id="KW-0238">DNA-binding</keyword>
<proteinExistence type="predicted"/>
<evidence type="ECO:0000259" key="3">
    <source>
        <dbReference type="PROSITE" id="PS51736"/>
    </source>
</evidence>
<dbReference type="PANTHER" id="PTHR30461">
    <property type="entry name" value="DNA-INVERTASE FROM LAMBDOID PROPHAGE"/>
    <property type="match status" value="1"/>
</dbReference>
<dbReference type="AlphaFoldDB" id="A0A2J1DTA2"/>
<evidence type="ECO:0000313" key="4">
    <source>
        <dbReference type="EMBL" id="PKH45362.1"/>
    </source>
</evidence>
<dbReference type="GO" id="GO:0003677">
    <property type="term" value="F:DNA binding"/>
    <property type="evidence" value="ECO:0007669"/>
    <property type="project" value="UniProtKB-KW"/>
</dbReference>
<dbReference type="InterPro" id="IPR050639">
    <property type="entry name" value="SSR_resolvase"/>
</dbReference>
<dbReference type="InterPro" id="IPR036162">
    <property type="entry name" value="Resolvase-like_N_sf"/>
</dbReference>
<dbReference type="SMART" id="SM00857">
    <property type="entry name" value="Resolvase"/>
    <property type="match status" value="1"/>
</dbReference>
<comment type="caution">
    <text evidence="4">The sequence shown here is derived from an EMBL/GenBank/DDBJ whole genome shotgun (WGS) entry which is preliminary data.</text>
</comment>
<sequence length="211" mass="23751">MKVALYARVSTRDKNQDPEVQLMELRKYCQENGMEITREYVDKASANDFVRRTAWKQLLADALARKFKGLLVWKLDRAFRDITVATSSVKLLRCSGVDFIVTTAPNISVQGPAGDLMFGIYVVFAQFEKDTIVERVNAGLSRAKAKGKVFGRPRKAIGFNKVLEAHEIACSRVNRITKENQGYSETARILSEQTGLRITAGWVYNRIKAGN</sequence>
<protein>
    <submittedName>
        <fullName evidence="4">Resolvase</fullName>
    </submittedName>
</protein>
<dbReference type="SUPFAM" id="SSF53041">
    <property type="entry name" value="Resolvase-like"/>
    <property type="match status" value="1"/>
</dbReference>
<dbReference type="Proteomes" id="UP000233649">
    <property type="component" value="Unassembled WGS sequence"/>
</dbReference>
<dbReference type="InterPro" id="IPR006119">
    <property type="entry name" value="Resolv_N"/>
</dbReference>
<keyword evidence="2" id="KW-0233">DNA recombination</keyword>
<accession>A0A2J1DTA2</accession>
<organism evidence="4 5">
    <name type="scientific">Dehalococcoides mccartyi</name>
    <dbReference type="NCBI Taxonomy" id="61435"/>
    <lineage>
        <taxon>Bacteria</taxon>
        <taxon>Bacillati</taxon>
        <taxon>Chloroflexota</taxon>
        <taxon>Dehalococcoidia</taxon>
        <taxon>Dehalococcoidales</taxon>
        <taxon>Dehalococcoidaceae</taxon>
        <taxon>Dehalococcoides</taxon>
    </lineage>
</organism>
<gene>
    <name evidence="4" type="ORF">CVH13_01541</name>
</gene>
<reference evidence="4 5" key="1">
    <citation type="journal article" date="2017" name="FEMS Microbiol. Ecol.">
        <title>Reconstructed genomes of novel Dehalococcoides mccartyi strains from 1,2,3,4-tetrachlorodibenzo-p-dioxin-dechlorinating enrichment cultures reveal divergent reductive dehalogenase gene profiles.</title>
        <authorList>
            <person name="Dam H.T."/>
            <person name="Vollmers J."/>
            <person name="Kaster A.K."/>
            <person name="Haggblom M.M."/>
        </authorList>
    </citation>
    <scope>NUCLEOTIDE SEQUENCE [LARGE SCALE GENOMIC DNA]</scope>
    <source>
        <strain evidence="4 5">H1-3-2.001</strain>
    </source>
</reference>
<feature type="domain" description="Resolvase/invertase-type recombinase catalytic" evidence="3">
    <location>
        <begin position="2"/>
        <end position="147"/>
    </location>
</feature>
<dbReference type="Gene3D" id="3.40.50.1390">
    <property type="entry name" value="Resolvase, N-terminal catalytic domain"/>
    <property type="match status" value="1"/>
</dbReference>